<feature type="transmembrane region" description="Helical" evidence="1">
    <location>
        <begin position="39"/>
        <end position="60"/>
    </location>
</feature>
<dbReference type="EMBL" id="QPMH01000015">
    <property type="protein sequence ID" value="RDD61078.1"/>
    <property type="molecule type" value="Genomic_DNA"/>
</dbReference>
<dbReference type="Proteomes" id="UP000253941">
    <property type="component" value="Unassembled WGS sequence"/>
</dbReference>
<feature type="transmembrane region" description="Helical" evidence="1">
    <location>
        <begin position="186"/>
        <end position="203"/>
    </location>
</feature>
<comment type="caution">
    <text evidence="2">The sequence shown here is derived from an EMBL/GenBank/DDBJ whole genome shotgun (WGS) entry which is preliminary data.</text>
</comment>
<name>A0A369T726_9PROT</name>
<keyword evidence="1" id="KW-0812">Transmembrane</keyword>
<gene>
    <name evidence="2" type="ORF">DRB17_14350</name>
</gene>
<evidence type="ECO:0000313" key="2">
    <source>
        <dbReference type="EMBL" id="RDD61078.1"/>
    </source>
</evidence>
<keyword evidence="1" id="KW-0472">Membrane</keyword>
<organism evidence="2 3">
    <name type="scientific">Ferruginivarius sediminum</name>
    <dbReference type="NCBI Taxonomy" id="2661937"/>
    <lineage>
        <taxon>Bacteria</taxon>
        <taxon>Pseudomonadati</taxon>
        <taxon>Pseudomonadota</taxon>
        <taxon>Alphaproteobacteria</taxon>
        <taxon>Rhodospirillales</taxon>
        <taxon>Rhodospirillaceae</taxon>
        <taxon>Ferruginivarius</taxon>
    </lineage>
</organism>
<feature type="transmembrane region" description="Helical" evidence="1">
    <location>
        <begin position="6"/>
        <end position="27"/>
    </location>
</feature>
<accession>A0A369T726</accession>
<protein>
    <submittedName>
        <fullName evidence="2">Divalent cation transporter</fullName>
    </submittedName>
</protein>
<reference evidence="2 3" key="1">
    <citation type="submission" date="2018-07" db="EMBL/GenBank/DDBJ databases">
        <title>Venubactetium sediminum gen. nov., sp. nov., isolated from a marine solar saltern.</title>
        <authorList>
            <person name="Wang S."/>
        </authorList>
    </citation>
    <scope>NUCLEOTIDE SEQUENCE [LARGE SCALE GENOMIC DNA]</scope>
    <source>
        <strain evidence="2 3">WD2A32</strain>
    </source>
</reference>
<evidence type="ECO:0000313" key="3">
    <source>
        <dbReference type="Proteomes" id="UP000253941"/>
    </source>
</evidence>
<proteinExistence type="predicted"/>
<keyword evidence="3" id="KW-1185">Reference proteome</keyword>
<feature type="transmembrane region" description="Helical" evidence="1">
    <location>
        <begin position="215"/>
        <end position="236"/>
    </location>
</feature>
<evidence type="ECO:0000256" key="1">
    <source>
        <dbReference type="SAM" id="Phobius"/>
    </source>
</evidence>
<keyword evidence="1" id="KW-1133">Transmembrane helix</keyword>
<sequence>MSDLETAMLYATLAGAFMPLGGVLARIERIRPLWLERELRHGVIAFGGGALLAAVALVLVPEGQRYLSAWPALAAFGAGGITFFLIDRTIERRGGGIAQLMSMLLDFVPESLALGTMLAADWQAGLLLAGLIALQNLPEGFNAYLELRVRDALSSKQILAGFCAMTLLGPLAAWFGFIYLRQTSGALGAMMLFSAGGILYLIFEDIAPQAHLARRWAPALGAVAGFMLGLLGQMLLG</sequence>
<dbReference type="AlphaFoldDB" id="A0A369T726"/>
<feature type="transmembrane region" description="Helical" evidence="1">
    <location>
        <begin position="66"/>
        <end position="86"/>
    </location>
</feature>
<feature type="transmembrane region" description="Helical" evidence="1">
    <location>
        <begin position="157"/>
        <end position="180"/>
    </location>
</feature>